<evidence type="ECO:0000313" key="4">
    <source>
        <dbReference type="EMBL" id="MCA9380462.1"/>
    </source>
</evidence>
<dbReference type="CDD" id="cd02883">
    <property type="entry name" value="NUDIX_Hydrolase"/>
    <property type="match status" value="1"/>
</dbReference>
<dbReference type="Pfam" id="PF00293">
    <property type="entry name" value="NUDIX"/>
    <property type="match status" value="1"/>
</dbReference>
<dbReference type="SUPFAM" id="SSF55811">
    <property type="entry name" value="Nudix"/>
    <property type="match status" value="1"/>
</dbReference>
<reference evidence="4" key="2">
    <citation type="journal article" date="2021" name="Microbiome">
        <title>Successional dynamics and alternative stable states in a saline activated sludge microbial community over 9 years.</title>
        <authorList>
            <person name="Wang Y."/>
            <person name="Ye J."/>
            <person name="Ju F."/>
            <person name="Liu L."/>
            <person name="Boyd J.A."/>
            <person name="Deng Y."/>
            <person name="Parks D.H."/>
            <person name="Jiang X."/>
            <person name="Yin X."/>
            <person name="Woodcroft B.J."/>
            <person name="Tyson G.W."/>
            <person name="Hugenholtz P."/>
            <person name="Polz M.F."/>
            <person name="Zhang T."/>
        </authorList>
    </citation>
    <scope>NUCLEOTIDE SEQUENCE</scope>
    <source>
        <strain evidence="4">HKST-UBA15</strain>
    </source>
</reference>
<proteinExistence type="predicted"/>
<evidence type="ECO:0000313" key="5">
    <source>
        <dbReference type="Proteomes" id="UP000745577"/>
    </source>
</evidence>
<dbReference type="Gene3D" id="3.90.79.10">
    <property type="entry name" value="Nucleoside Triphosphate Pyrophosphohydrolase"/>
    <property type="match status" value="1"/>
</dbReference>
<comment type="cofactor">
    <cofactor evidence="1">
        <name>Mg(2+)</name>
        <dbReference type="ChEBI" id="CHEBI:18420"/>
    </cofactor>
</comment>
<accession>A0A955L014</accession>
<protein>
    <submittedName>
        <fullName evidence="4">NUDIX hydrolase</fullName>
    </submittedName>
</protein>
<dbReference type="AlphaFoldDB" id="A0A955L014"/>
<dbReference type="InterPro" id="IPR020084">
    <property type="entry name" value="NUDIX_hydrolase_CS"/>
</dbReference>
<dbReference type="PROSITE" id="PS51462">
    <property type="entry name" value="NUDIX"/>
    <property type="match status" value="1"/>
</dbReference>
<dbReference type="GO" id="GO:0016787">
    <property type="term" value="F:hydrolase activity"/>
    <property type="evidence" value="ECO:0007669"/>
    <property type="project" value="UniProtKB-KW"/>
</dbReference>
<comment type="caution">
    <text evidence="4">The sequence shown here is derived from an EMBL/GenBank/DDBJ whole genome shotgun (WGS) entry which is preliminary data.</text>
</comment>
<feature type="domain" description="Nudix hydrolase" evidence="3">
    <location>
        <begin position="5"/>
        <end position="138"/>
    </location>
</feature>
<keyword evidence="2 4" id="KW-0378">Hydrolase</keyword>
<dbReference type="InterPro" id="IPR015797">
    <property type="entry name" value="NUDIX_hydrolase-like_dom_sf"/>
</dbReference>
<gene>
    <name evidence="4" type="ORF">KC675_04760</name>
</gene>
<evidence type="ECO:0000256" key="2">
    <source>
        <dbReference type="ARBA" id="ARBA00022801"/>
    </source>
</evidence>
<evidence type="ECO:0000259" key="3">
    <source>
        <dbReference type="PROSITE" id="PS51462"/>
    </source>
</evidence>
<dbReference type="PANTHER" id="PTHR43046:SF14">
    <property type="entry name" value="MUTT_NUDIX FAMILY PROTEIN"/>
    <property type="match status" value="1"/>
</dbReference>
<organism evidence="4 5">
    <name type="scientific">Candidatus Dojkabacteria bacterium</name>
    <dbReference type="NCBI Taxonomy" id="2099670"/>
    <lineage>
        <taxon>Bacteria</taxon>
        <taxon>Candidatus Dojkabacteria</taxon>
    </lineage>
</organism>
<dbReference type="InterPro" id="IPR000086">
    <property type="entry name" value="NUDIX_hydrolase_dom"/>
</dbReference>
<dbReference type="PROSITE" id="PS00893">
    <property type="entry name" value="NUDIX_BOX"/>
    <property type="match status" value="1"/>
</dbReference>
<dbReference type="Proteomes" id="UP000745577">
    <property type="component" value="Unassembled WGS sequence"/>
</dbReference>
<name>A0A955L014_9BACT</name>
<sequence length="139" mass="15957">MSEIKQKILVTAIIIQNGKILMQRRTDDIKSHKDKWTTPSGIVEINEHPENAIIREVKEELNLDIVVINVIPAINSFPNHKNKYHLIYLAYVCEIIGGDLRNQDEEGDISDVKWFEIDKLSKIDTIRGTMPPIEAILNK</sequence>
<evidence type="ECO:0000256" key="1">
    <source>
        <dbReference type="ARBA" id="ARBA00001946"/>
    </source>
</evidence>
<dbReference type="EMBL" id="JAGQLL010000067">
    <property type="protein sequence ID" value="MCA9380462.1"/>
    <property type="molecule type" value="Genomic_DNA"/>
</dbReference>
<reference evidence="4" key="1">
    <citation type="submission" date="2020-04" db="EMBL/GenBank/DDBJ databases">
        <authorList>
            <person name="Zhang T."/>
        </authorList>
    </citation>
    <scope>NUCLEOTIDE SEQUENCE</scope>
    <source>
        <strain evidence="4">HKST-UBA15</strain>
    </source>
</reference>
<dbReference type="PANTHER" id="PTHR43046">
    <property type="entry name" value="GDP-MANNOSE MANNOSYL HYDROLASE"/>
    <property type="match status" value="1"/>
</dbReference>